<evidence type="ECO:0000313" key="2">
    <source>
        <dbReference type="EMBL" id="KAF2177070.1"/>
    </source>
</evidence>
<organism evidence="2 3">
    <name type="scientific">Zopfia rhizophila CBS 207.26</name>
    <dbReference type="NCBI Taxonomy" id="1314779"/>
    <lineage>
        <taxon>Eukaryota</taxon>
        <taxon>Fungi</taxon>
        <taxon>Dikarya</taxon>
        <taxon>Ascomycota</taxon>
        <taxon>Pezizomycotina</taxon>
        <taxon>Dothideomycetes</taxon>
        <taxon>Dothideomycetes incertae sedis</taxon>
        <taxon>Zopfiaceae</taxon>
        <taxon>Zopfia</taxon>
    </lineage>
</organism>
<proteinExistence type="predicted"/>
<protein>
    <submittedName>
        <fullName evidence="2">Uncharacterized protein</fullName>
    </submittedName>
</protein>
<name>A0A6A6DGI3_9PEZI</name>
<feature type="region of interest" description="Disordered" evidence="1">
    <location>
        <begin position="1"/>
        <end position="20"/>
    </location>
</feature>
<reference evidence="2" key="1">
    <citation type="journal article" date="2020" name="Stud. Mycol.">
        <title>101 Dothideomycetes genomes: a test case for predicting lifestyles and emergence of pathogens.</title>
        <authorList>
            <person name="Haridas S."/>
            <person name="Albert R."/>
            <person name="Binder M."/>
            <person name="Bloem J."/>
            <person name="Labutti K."/>
            <person name="Salamov A."/>
            <person name="Andreopoulos B."/>
            <person name="Baker S."/>
            <person name="Barry K."/>
            <person name="Bills G."/>
            <person name="Bluhm B."/>
            <person name="Cannon C."/>
            <person name="Castanera R."/>
            <person name="Culley D."/>
            <person name="Daum C."/>
            <person name="Ezra D."/>
            <person name="Gonzalez J."/>
            <person name="Henrissat B."/>
            <person name="Kuo A."/>
            <person name="Liang C."/>
            <person name="Lipzen A."/>
            <person name="Lutzoni F."/>
            <person name="Magnuson J."/>
            <person name="Mondo S."/>
            <person name="Nolan M."/>
            <person name="Ohm R."/>
            <person name="Pangilinan J."/>
            <person name="Park H.-J."/>
            <person name="Ramirez L."/>
            <person name="Alfaro M."/>
            <person name="Sun H."/>
            <person name="Tritt A."/>
            <person name="Yoshinaga Y."/>
            <person name="Zwiers L.-H."/>
            <person name="Turgeon B."/>
            <person name="Goodwin S."/>
            <person name="Spatafora J."/>
            <person name="Crous P."/>
            <person name="Grigoriev I."/>
        </authorList>
    </citation>
    <scope>NUCLEOTIDE SEQUENCE</scope>
    <source>
        <strain evidence="2">CBS 207.26</strain>
    </source>
</reference>
<evidence type="ECO:0000313" key="3">
    <source>
        <dbReference type="Proteomes" id="UP000800200"/>
    </source>
</evidence>
<keyword evidence="3" id="KW-1185">Reference proteome</keyword>
<accession>A0A6A6DGI3</accession>
<gene>
    <name evidence="2" type="ORF">K469DRAFT_721024</name>
</gene>
<dbReference type="AlphaFoldDB" id="A0A6A6DGI3"/>
<evidence type="ECO:0000256" key="1">
    <source>
        <dbReference type="SAM" id="MobiDB-lite"/>
    </source>
</evidence>
<feature type="compositionally biased region" description="Basic and acidic residues" evidence="1">
    <location>
        <begin position="9"/>
        <end position="20"/>
    </location>
</feature>
<dbReference type="Proteomes" id="UP000800200">
    <property type="component" value="Unassembled WGS sequence"/>
</dbReference>
<feature type="non-terminal residue" evidence="2">
    <location>
        <position position="1"/>
    </location>
</feature>
<dbReference type="EMBL" id="ML994695">
    <property type="protein sequence ID" value="KAF2177070.1"/>
    <property type="molecule type" value="Genomic_DNA"/>
</dbReference>
<sequence length="83" mass="9603">FTNTIPFQQRDDAPKIDLRTSRNTKHTVQYGKGSCAPFMYAHDGKRTWVLRFPARQQFTASKIEVYAFRREGEGMDMAETTTP</sequence>